<evidence type="ECO:0000313" key="1">
    <source>
        <dbReference type="EMBL" id="AZB27052.1"/>
    </source>
</evidence>
<protein>
    <submittedName>
        <fullName evidence="1">Uncharacterized protein</fullName>
    </submittedName>
</protein>
<dbReference type="Proteomes" id="UP000271193">
    <property type="component" value="Chromosome"/>
</dbReference>
<proteinExistence type="predicted"/>
<name>A0A3G6TCR9_9FLAO</name>
<evidence type="ECO:0000313" key="2">
    <source>
        <dbReference type="Proteomes" id="UP000271193"/>
    </source>
</evidence>
<reference evidence="2" key="1">
    <citation type="submission" date="2018-11" db="EMBL/GenBank/DDBJ databases">
        <title>Proposal to divide the Flavobacteriaceae and reorganize its genera based on Amino Acid Identity values calculated from whole genome sequences.</title>
        <authorList>
            <person name="Nicholson A.C."/>
            <person name="Gulvik C.A."/>
            <person name="Whitney A.M."/>
            <person name="Humrighouse B.W."/>
            <person name="Bell M."/>
            <person name="Holmes B."/>
            <person name="Steigerwalt A.G."/>
            <person name="Villarma A."/>
            <person name="Sheth M."/>
            <person name="Batra D."/>
            <person name="Pryor J."/>
            <person name="Bernardet J.-F."/>
            <person name="Hugo C."/>
            <person name="Kampfer P."/>
            <person name="Newman J."/>
            <person name="McQuiston J.R."/>
        </authorList>
    </citation>
    <scope>NUCLEOTIDE SEQUENCE [LARGE SCALE GENOMIC DNA]</scope>
    <source>
        <strain evidence="2">G0229</strain>
    </source>
</reference>
<dbReference type="EMBL" id="CP033932">
    <property type="protein sequence ID" value="AZB27052.1"/>
    <property type="molecule type" value="Genomic_DNA"/>
</dbReference>
<dbReference type="RefSeq" id="WP_164465378.1">
    <property type="nucleotide sequence ID" value="NZ_CP033931.1"/>
</dbReference>
<dbReference type="AlphaFoldDB" id="A0A3G6TCR9"/>
<accession>A0A3G6TCR9</accession>
<dbReference type="KEGG" id="cben:EG339_21915"/>
<organism evidence="1 2">
    <name type="scientific">Chryseobacterium bernardetii</name>
    <dbReference type="NCBI Taxonomy" id="1241978"/>
    <lineage>
        <taxon>Bacteria</taxon>
        <taxon>Pseudomonadati</taxon>
        <taxon>Bacteroidota</taxon>
        <taxon>Flavobacteriia</taxon>
        <taxon>Flavobacteriales</taxon>
        <taxon>Weeksellaceae</taxon>
        <taxon>Chryseobacterium group</taxon>
        <taxon>Chryseobacterium</taxon>
    </lineage>
</organism>
<gene>
    <name evidence="1" type="ORF">EG339_21915</name>
</gene>
<sequence length="133" mass="15244">MGIFSCFKAGNKPAIQKGERKIKVDTAITKSTILLLGPDKQELEEIKKKQGEDNFYTLADDANYYSAEIFEATPAAIYTGYKIIDFPNESYVFDKNKSENKWLVIDYKEGSKPKIYSLVDFYLYVTQKQSPDK</sequence>
<keyword evidence="2" id="KW-1185">Reference proteome</keyword>